<dbReference type="RefSeq" id="XP_051366322.1">
    <property type="nucleotide sequence ID" value="XM_051510780.1"/>
</dbReference>
<dbReference type="InterPro" id="IPR002347">
    <property type="entry name" value="SDR_fam"/>
</dbReference>
<dbReference type="AlphaFoldDB" id="A0A9Q0BHT0"/>
<dbReference type="GeneID" id="75833585"/>
<dbReference type="PANTHER" id="PTHR45458">
    <property type="entry name" value="SHORT-CHAIN DEHYDROGENASE/REDUCTASE SDR"/>
    <property type="match status" value="1"/>
</dbReference>
<organism evidence="1 2">
    <name type="scientific">Emericellopsis cladophorae</name>
    <dbReference type="NCBI Taxonomy" id="2686198"/>
    <lineage>
        <taxon>Eukaryota</taxon>
        <taxon>Fungi</taxon>
        <taxon>Dikarya</taxon>
        <taxon>Ascomycota</taxon>
        <taxon>Pezizomycotina</taxon>
        <taxon>Sordariomycetes</taxon>
        <taxon>Hypocreomycetidae</taxon>
        <taxon>Hypocreales</taxon>
        <taxon>Bionectriaceae</taxon>
        <taxon>Emericellopsis</taxon>
    </lineage>
</organism>
<protein>
    <recommendedName>
        <fullName evidence="3">NAD(P)-binding protein</fullName>
    </recommendedName>
</protein>
<dbReference type="Pfam" id="PF00106">
    <property type="entry name" value="adh_short"/>
    <property type="match status" value="1"/>
</dbReference>
<dbReference type="GO" id="GO:0016616">
    <property type="term" value="F:oxidoreductase activity, acting on the CH-OH group of donors, NAD or NADP as acceptor"/>
    <property type="evidence" value="ECO:0007669"/>
    <property type="project" value="TreeGrafter"/>
</dbReference>
<accession>A0A9Q0BHT0</accession>
<dbReference type="PANTHER" id="PTHR45458:SF3">
    <property type="entry name" value="CHAIN DEHYDROGENASE (ATSC), PUTATIVE-RELATED"/>
    <property type="match status" value="1"/>
</dbReference>
<reference evidence="1" key="2">
    <citation type="submission" date="2022-07" db="EMBL/GenBank/DDBJ databases">
        <authorList>
            <person name="Goncalves M.F.M."/>
            <person name="Hilario S."/>
            <person name="Van De Peer Y."/>
            <person name="Esteves A.C."/>
            <person name="Alves A."/>
        </authorList>
    </citation>
    <scope>NUCLEOTIDE SEQUENCE</scope>
    <source>
        <strain evidence="1">MUM 19.33</strain>
    </source>
</reference>
<gene>
    <name evidence="1" type="ORF">J7T54_007109</name>
</gene>
<name>A0A9Q0BHT0_9HYPO</name>
<dbReference type="SUPFAM" id="SSF51735">
    <property type="entry name" value="NAD(P)-binding Rossmann-fold domains"/>
    <property type="match status" value="1"/>
</dbReference>
<dbReference type="Proteomes" id="UP001055219">
    <property type="component" value="Unassembled WGS sequence"/>
</dbReference>
<dbReference type="InterPro" id="IPR036291">
    <property type="entry name" value="NAD(P)-bd_dom_sf"/>
</dbReference>
<evidence type="ECO:0000313" key="2">
    <source>
        <dbReference type="Proteomes" id="UP001055219"/>
    </source>
</evidence>
<dbReference type="PRINTS" id="PR00081">
    <property type="entry name" value="GDHRDH"/>
</dbReference>
<dbReference type="OrthoDB" id="7289984at2759"/>
<sequence length="262" mass="28448">MSSYVVTGVARGLGWEFLKQISAHADNSVIGIVRNKAATDARVKAELPDRNNIHILEADITDYQALKAATDKIAELTQGALDYIIANAAVYTDYDAFAAIGNLDPEGIERELLMLTKVNVIANIHLFNLLIPLIKNGKAKKVVTITTGHADLDVSIKHDVEVSPLYAASKAQMNLIVGKFSAQYKREGILFLSLSPGSVDVGKWGQADCALAQKFMAYAPDWKGPITPEESVSAMMNVIDKASIENGDAGEFLSHYGNKQWL</sequence>
<dbReference type="Gene3D" id="3.40.50.720">
    <property type="entry name" value="NAD(P)-binding Rossmann-like Domain"/>
    <property type="match status" value="1"/>
</dbReference>
<comment type="caution">
    <text evidence="1">The sequence shown here is derived from an EMBL/GenBank/DDBJ whole genome shotgun (WGS) entry which is preliminary data.</text>
</comment>
<dbReference type="EMBL" id="JAGIXG020000002">
    <property type="protein sequence ID" value="KAI6785466.1"/>
    <property type="molecule type" value="Genomic_DNA"/>
</dbReference>
<proteinExistence type="predicted"/>
<evidence type="ECO:0008006" key="3">
    <source>
        <dbReference type="Google" id="ProtNLM"/>
    </source>
</evidence>
<evidence type="ECO:0000313" key="1">
    <source>
        <dbReference type="EMBL" id="KAI6785466.1"/>
    </source>
</evidence>
<reference evidence="1" key="1">
    <citation type="journal article" date="2021" name="J Fungi (Basel)">
        <title>Genomic and Metabolomic Analyses of the Marine Fungus Emericellopsis cladophorae: Insights into Saltwater Adaptability Mechanisms and Its Biosynthetic Potential.</title>
        <authorList>
            <person name="Goncalves M.F.M."/>
            <person name="Hilario S."/>
            <person name="Van de Peer Y."/>
            <person name="Esteves A.C."/>
            <person name="Alves A."/>
        </authorList>
    </citation>
    <scope>NUCLEOTIDE SEQUENCE</scope>
    <source>
        <strain evidence="1">MUM 19.33</strain>
    </source>
</reference>
<keyword evidence="2" id="KW-1185">Reference proteome</keyword>
<dbReference type="InterPro" id="IPR052184">
    <property type="entry name" value="SDR_enzymes"/>
</dbReference>